<keyword evidence="2" id="KW-0812">Transmembrane</keyword>
<feature type="compositionally biased region" description="Low complexity" evidence="1">
    <location>
        <begin position="153"/>
        <end position="174"/>
    </location>
</feature>
<proteinExistence type="predicted"/>
<protein>
    <submittedName>
        <fullName evidence="3">Uncharacterized protein</fullName>
    </submittedName>
</protein>
<sequence length="249" mass="27500">MHSSALPQPWPHPATKPLCWYDAGTKANKSTNAQDTEIHTDKDRLCFYPAQNSAQTSKDRPPPKHPPSPSPMLALAAILTFQILFALSCLLFFLFLVTIYVSRRPGHLTTSDHLFNPQRWKLKATPPRLHPSSLREGDLESNPQPTYHNPFDSSLTTTPTSSSSLDSSATECSSADTQSSGSNYPETLLTTTPITWRDPWRWRFGTGEESRGRGNGGAEERRIGVESPGLSPLGLGKYFFEGGVGLRDM</sequence>
<dbReference type="AlphaFoldDB" id="A0A8H3IBJ2"/>
<comment type="caution">
    <text evidence="3">The sequence shown here is derived from an EMBL/GenBank/DDBJ whole genome shotgun (WGS) entry which is preliminary data.</text>
</comment>
<feature type="compositionally biased region" description="Polar residues" evidence="1">
    <location>
        <begin position="175"/>
        <end position="188"/>
    </location>
</feature>
<gene>
    <name evidence="3" type="ORF">ALECFALPRED_009669</name>
</gene>
<evidence type="ECO:0000313" key="3">
    <source>
        <dbReference type="EMBL" id="CAF9914680.1"/>
    </source>
</evidence>
<feature type="compositionally biased region" description="Basic and acidic residues" evidence="1">
    <location>
        <begin position="205"/>
        <end position="224"/>
    </location>
</feature>
<evidence type="ECO:0000256" key="2">
    <source>
        <dbReference type="SAM" id="Phobius"/>
    </source>
</evidence>
<dbReference type="Proteomes" id="UP000664203">
    <property type="component" value="Unassembled WGS sequence"/>
</dbReference>
<evidence type="ECO:0000256" key="1">
    <source>
        <dbReference type="SAM" id="MobiDB-lite"/>
    </source>
</evidence>
<dbReference type="EMBL" id="CAJPDR010000074">
    <property type="protein sequence ID" value="CAF9914680.1"/>
    <property type="molecule type" value="Genomic_DNA"/>
</dbReference>
<keyword evidence="2" id="KW-0472">Membrane</keyword>
<feature type="transmembrane region" description="Helical" evidence="2">
    <location>
        <begin position="72"/>
        <end position="101"/>
    </location>
</feature>
<evidence type="ECO:0000313" key="4">
    <source>
        <dbReference type="Proteomes" id="UP000664203"/>
    </source>
</evidence>
<accession>A0A8H3IBJ2</accession>
<feature type="region of interest" description="Disordered" evidence="1">
    <location>
        <begin position="205"/>
        <end position="225"/>
    </location>
</feature>
<reference evidence="3" key="1">
    <citation type="submission" date="2021-03" db="EMBL/GenBank/DDBJ databases">
        <authorList>
            <person name="Tagirdzhanova G."/>
        </authorList>
    </citation>
    <scope>NUCLEOTIDE SEQUENCE</scope>
</reference>
<name>A0A8H3IBJ2_9LECA</name>
<feature type="region of interest" description="Disordered" evidence="1">
    <location>
        <begin position="125"/>
        <end position="188"/>
    </location>
</feature>
<keyword evidence="4" id="KW-1185">Reference proteome</keyword>
<organism evidence="3 4">
    <name type="scientific">Alectoria fallacina</name>
    <dbReference type="NCBI Taxonomy" id="1903189"/>
    <lineage>
        <taxon>Eukaryota</taxon>
        <taxon>Fungi</taxon>
        <taxon>Dikarya</taxon>
        <taxon>Ascomycota</taxon>
        <taxon>Pezizomycotina</taxon>
        <taxon>Lecanoromycetes</taxon>
        <taxon>OSLEUM clade</taxon>
        <taxon>Lecanoromycetidae</taxon>
        <taxon>Lecanorales</taxon>
        <taxon>Lecanorineae</taxon>
        <taxon>Parmeliaceae</taxon>
        <taxon>Alectoria</taxon>
    </lineage>
</organism>
<keyword evidence="2" id="KW-1133">Transmembrane helix</keyword>